<evidence type="ECO:0000313" key="1">
    <source>
        <dbReference type="EMBL" id="SUZ80276.1"/>
    </source>
</evidence>
<reference evidence="1" key="1">
    <citation type="submission" date="2018-05" db="EMBL/GenBank/DDBJ databases">
        <authorList>
            <person name="Lanie J.A."/>
            <person name="Ng W.-L."/>
            <person name="Kazmierczak K.M."/>
            <person name="Andrzejewski T.M."/>
            <person name="Davidsen T.M."/>
            <person name="Wayne K.J."/>
            <person name="Tettelin H."/>
            <person name="Glass J.I."/>
            <person name="Rusch D."/>
            <person name="Podicherti R."/>
            <person name="Tsui H.-C.T."/>
            <person name="Winkler M.E."/>
        </authorList>
    </citation>
    <scope>NUCLEOTIDE SEQUENCE</scope>
</reference>
<organism evidence="1">
    <name type="scientific">marine metagenome</name>
    <dbReference type="NCBI Taxonomy" id="408172"/>
    <lineage>
        <taxon>unclassified sequences</taxon>
        <taxon>metagenomes</taxon>
        <taxon>ecological metagenomes</taxon>
    </lineage>
</organism>
<name>A0A381QLN8_9ZZZZ</name>
<gene>
    <name evidence="1" type="ORF">METZ01_LOCUS33130</name>
</gene>
<dbReference type="AlphaFoldDB" id="A0A381QLN8"/>
<protein>
    <submittedName>
        <fullName evidence="1">Uncharacterized protein</fullName>
    </submittedName>
</protein>
<proteinExistence type="predicted"/>
<accession>A0A381QLN8</accession>
<dbReference type="EMBL" id="UINC01001420">
    <property type="protein sequence ID" value="SUZ80276.1"/>
    <property type="molecule type" value="Genomic_DNA"/>
</dbReference>
<sequence>MGQIIKANLTQACYPINQQRQLYEASPNVEAVS</sequence>